<reference evidence="2" key="1">
    <citation type="submission" date="2011-01" db="EMBL/GenBank/DDBJ databases">
        <title>The Genome Sequence of Nematocida parisii strain ERTm3.</title>
        <authorList>
            <consortium name="The Broad Institute Genome Sequencing Platform"/>
            <consortium name="The Broad Institute Genome Sequencing Center for Infectious Disease"/>
            <person name="Cuomo C."/>
            <person name="Troemel E."/>
            <person name="Young S.K."/>
            <person name="Zeng Q."/>
            <person name="Gargeya S."/>
            <person name="Fitzgerald M."/>
            <person name="Haas B."/>
            <person name="Abouelleil A."/>
            <person name="Alvarado L."/>
            <person name="Arachchi H.M."/>
            <person name="Berlin A."/>
            <person name="Chapman S.B."/>
            <person name="Gearin G."/>
            <person name="Goldberg J."/>
            <person name="Griggs A."/>
            <person name="Gujja S."/>
            <person name="Hansen M."/>
            <person name="Heiman D."/>
            <person name="Howarth C."/>
            <person name="Larimer J."/>
            <person name="Lui A."/>
            <person name="MacDonald P.J.P."/>
            <person name="McCowen C."/>
            <person name="Montmayeur A."/>
            <person name="Murphy C."/>
            <person name="Neiman D."/>
            <person name="Pearson M."/>
            <person name="Priest M."/>
            <person name="Roberts A."/>
            <person name="Saif S."/>
            <person name="Shea T."/>
            <person name="Sisk P."/>
            <person name="Stolte C."/>
            <person name="Sykes S."/>
            <person name="Wortman J."/>
            <person name="Nusbaum C."/>
            <person name="Birren B."/>
        </authorList>
    </citation>
    <scope>NUCLEOTIDE SEQUENCE</scope>
    <source>
        <strain evidence="2">ERTm3</strain>
    </source>
</reference>
<sequence>MKYPVCTSLLYPPPLIESLHAVDKSINKTYKHDKSVTAYDYIRSGCRMAKFLLVDTIVSLSANCISKSLGASAVFNALTTNGPLIMKLGQFLSTRTEVFSDELIIKLRSIQDSAPEVKLQNHPLDILYKEVGVRLPDTALKQRIGAGCISQVYKVRMGNKDYALKIIDESTAVRVSTDIHVLEFISWVCGATRFYREFKQNMHAQMDLRKEKMNTDQFRRNFSYYQSTVENSSVINQALSYFINRPSFIFPKPILATKRILLTEYWPGTKIPPWDKNTSKSLLIMFMKMIFKDRFIHSDLHPGNLSVYTGARTAQTSSSRMHTPIIVYDAGLTHSLTLTQRNNLSDLIKAICLGHKRSALSLIIDRNMLNKHTPQEKDTFIKSAISYWGMCNKKWSTFDRALKIYFLARQHKVFLDSSYTNIIMSSIYMQNHLKGINQFDWRMAVMSGCTVDYLDLLSQWKKFA</sequence>
<keyword evidence="2" id="KW-0808">Transferase</keyword>
<keyword evidence="3" id="KW-1185">Reference proteome</keyword>
<dbReference type="PANTHER" id="PTHR45890:SF1">
    <property type="entry name" value="AARF DOMAIN CONTAINING KINASE 2"/>
    <property type="match status" value="1"/>
</dbReference>
<dbReference type="InterPro" id="IPR052402">
    <property type="entry name" value="ADCK_kinase"/>
</dbReference>
<dbReference type="Pfam" id="PF03109">
    <property type="entry name" value="ABC1"/>
    <property type="match status" value="1"/>
</dbReference>
<dbReference type="AlphaFoldDB" id="I3EFH5"/>
<feature type="domain" description="ABC1 atypical kinase-like" evidence="1">
    <location>
        <begin position="142"/>
        <end position="356"/>
    </location>
</feature>
<dbReference type="FunCoup" id="I3EFH5">
    <property type="interactions" value="5"/>
</dbReference>
<dbReference type="InterPro" id="IPR004147">
    <property type="entry name" value="ABC1_dom"/>
</dbReference>
<dbReference type="InParanoid" id="I3EFH5"/>
<evidence type="ECO:0000259" key="1">
    <source>
        <dbReference type="Pfam" id="PF03109"/>
    </source>
</evidence>
<evidence type="ECO:0000313" key="2">
    <source>
        <dbReference type="EMBL" id="EIJ87972.1"/>
    </source>
</evidence>
<dbReference type="OMA" id="IFNITRF"/>
<dbReference type="PANTHER" id="PTHR45890">
    <property type="entry name" value="AARF DOMAIN CONTAINING KINASE 2 (PREDICTED)"/>
    <property type="match status" value="1"/>
</dbReference>
<organism evidence="2 3">
    <name type="scientific">Nematocida parisii (strain ERTm3)</name>
    <name type="common">Nematode killer fungus</name>
    <dbReference type="NCBI Taxonomy" id="935791"/>
    <lineage>
        <taxon>Eukaryota</taxon>
        <taxon>Fungi</taxon>
        <taxon>Fungi incertae sedis</taxon>
        <taxon>Microsporidia</taxon>
        <taxon>Nematocida</taxon>
    </lineage>
</organism>
<keyword evidence="2" id="KW-0418">Kinase</keyword>
<dbReference type="HOGENOM" id="CLU_589380_0_0_1"/>
<dbReference type="GO" id="GO:0016301">
    <property type="term" value="F:kinase activity"/>
    <property type="evidence" value="ECO:0007669"/>
    <property type="project" value="UniProtKB-KW"/>
</dbReference>
<dbReference type="EMBL" id="GL870880">
    <property type="protein sequence ID" value="EIJ87972.1"/>
    <property type="molecule type" value="Genomic_DNA"/>
</dbReference>
<dbReference type="VEuPathDB" id="MicrosporidiaDB:NEQG_02044"/>
<dbReference type="Proteomes" id="UP000002872">
    <property type="component" value="Unassembled WGS sequence"/>
</dbReference>
<dbReference type="STRING" id="935791.I3EFH5"/>
<dbReference type="SUPFAM" id="SSF56112">
    <property type="entry name" value="Protein kinase-like (PK-like)"/>
    <property type="match status" value="1"/>
</dbReference>
<protein>
    <submittedName>
        <fullName evidence="2">Atypical/ABC1/ABC1-C protein kinase</fullName>
    </submittedName>
</protein>
<proteinExistence type="predicted"/>
<gene>
    <name evidence="2" type="ORF">NEQG_02044</name>
</gene>
<evidence type="ECO:0000313" key="3">
    <source>
        <dbReference type="Proteomes" id="UP000002872"/>
    </source>
</evidence>
<accession>I3EFH5</accession>
<dbReference type="InterPro" id="IPR011009">
    <property type="entry name" value="Kinase-like_dom_sf"/>
</dbReference>
<dbReference type="OrthoDB" id="1290869at2759"/>
<name>I3EFH5_NEMP3</name>